<keyword evidence="1" id="KW-1133">Transmembrane helix</keyword>
<evidence type="ECO:0000313" key="3">
    <source>
        <dbReference type="Proteomes" id="UP000029492"/>
    </source>
</evidence>
<dbReference type="AlphaFoldDB" id="A0A089QAY2"/>
<keyword evidence="1" id="KW-0812">Transmembrane</keyword>
<keyword evidence="3" id="KW-1185">Reference proteome</keyword>
<reference evidence="2 3" key="1">
    <citation type="journal article" date="2014" name="PLoS ONE">
        <title>Genome Information of Methylobacterium oryzae, a Plant-Probiotic Methylotroph in the Phyllosphere.</title>
        <authorList>
            <person name="Kwak M.J."/>
            <person name="Jeong H."/>
            <person name="Madhaiyan M."/>
            <person name="Lee Y."/>
            <person name="Sa T.M."/>
            <person name="Oh T.K."/>
            <person name="Kim J.F."/>
        </authorList>
    </citation>
    <scope>NUCLEOTIDE SEQUENCE [LARGE SCALE GENOMIC DNA]</scope>
    <source>
        <strain evidence="2 3">CBMB20</strain>
    </source>
</reference>
<organism evidence="2 3">
    <name type="scientific">Methylobacterium oryzae CBMB20</name>
    <dbReference type="NCBI Taxonomy" id="693986"/>
    <lineage>
        <taxon>Bacteria</taxon>
        <taxon>Pseudomonadati</taxon>
        <taxon>Pseudomonadota</taxon>
        <taxon>Alphaproteobacteria</taxon>
        <taxon>Hyphomicrobiales</taxon>
        <taxon>Methylobacteriaceae</taxon>
        <taxon>Methylobacterium</taxon>
    </lineage>
</organism>
<accession>A0A089QAY2</accession>
<feature type="transmembrane region" description="Helical" evidence="1">
    <location>
        <begin position="39"/>
        <end position="58"/>
    </location>
</feature>
<dbReference type="InterPro" id="IPR016990">
    <property type="entry name" value="UCP032162_TM"/>
</dbReference>
<feature type="transmembrane region" description="Helical" evidence="1">
    <location>
        <begin position="64"/>
        <end position="82"/>
    </location>
</feature>
<sequence>MDRMASGNPSVHPYGLDPDTIDRPVFTATIRPHQSLSRLGFRVVMTGCCAVSLVVSIWAWRMGFWPVAGFFGLDMLAIYAALKVSFRRGRSFEEVMISQIEILLARVSHRGERREWRFNPLWTKIETVEDDEYGLQRLTLVSRRQQALVARDAGPDERARIAQGLSAALAQVKKGY</sequence>
<dbReference type="Proteomes" id="UP000029492">
    <property type="component" value="Chromosome"/>
</dbReference>
<keyword evidence="1" id="KW-0472">Membrane</keyword>
<dbReference type="HOGENOM" id="CLU_096000_1_0_5"/>
<dbReference type="KEGG" id="mor:MOC_3999"/>
<dbReference type="PIRSF" id="PIRSF032162">
    <property type="entry name" value="UCP032162_imp"/>
    <property type="match status" value="1"/>
</dbReference>
<dbReference type="EMBL" id="CP003811">
    <property type="protein sequence ID" value="AIQ91754.1"/>
    <property type="molecule type" value="Genomic_DNA"/>
</dbReference>
<gene>
    <name evidence="2" type="ORF">MOC_3999</name>
</gene>
<proteinExistence type="predicted"/>
<dbReference type="Pfam" id="PF10003">
    <property type="entry name" value="DUF2244"/>
    <property type="match status" value="1"/>
</dbReference>
<evidence type="ECO:0000313" key="2">
    <source>
        <dbReference type="EMBL" id="AIQ91754.1"/>
    </source>
</evidence>
<evidence type="ECO:0000256" key="1">
    <source>
        <dbReference type="SAM" id="Phobius"/>
    </source>
</evidence>
<dbReference type="STRING" id="693986.MOC_3999"/>
<dbReference type="InterPro" id="IPR019253">
    <property type="entry name" value="DUF2244_TM"/>
</dbReference>
<protein>
    <submittedName>
        <fullName evidence="2">Protein of unassigned function</fullName>
    </submittedName>
</protein>
<name>A0A089QAY2_9HYPH</name>
<dbReference type="eggNOG" id="COG5488">
    <property type="taxonomic scope" value="Bacteria"/>
</dbReference>